<organism evidence="2 3">
    <name type="scientific">Trypanosoma congolense (strain IL3000)</name>
    <dbReference type="NCBI Taxonomy" id="1068625"/>
    <lineage>
        <taxon>Eukaryota</taxon>
        <taxon>Discoba</taxon>
        <taxon>Euglenozoa</taxon>
        <taxon>Kinetoplastea</taxon>
        <taxon>Metakinetoplastina</taxon>
        <taxon>Trypanosomatida</taxon>
        <taxon>Trypanosomatidae</taxon>
        <taxon>Trypanosoma</taxon>
        <taxon>Nannomonas</taxon>
    </lineage>
</organism>
<dbReference type="EMBL" id="CAEQ01002005">
    <property type="protein sequence ID" value="CCD15665.1"/>
    <property type="molecule type" value="Genomic_DNA"/>
</dbReference>
<protein>
    <submittedName>
        <fullName evidence="2">Uncharacterized protein</fullName>
    </submittedName>
</protein>
<evidence type="ECO:0000256" key="1">
    <source>
        <dbReference type="SAM" id="MobiDB-lite"/>
    </source>
</evidence>
<accession>F9WEF7</accession>
<reference key="1">
    <citation type="submission" date="2011-07" db="EMBL/GenBank/DDBJ databases">
        <title>Divergent evolution of antigenic variation in African trypanosomes.</title>
        <authorList>
            <person name="Jackson A.P."/>
            <person name="Berry A."/>
            <person name="Allison H.C."/>
            <person name="Burton P."/>
            <person name="Anderson J."/>
            <person name="Aslett M."/>
            <person name="Brown R."/>
            <person name="Corton N."/>
            <person name="Harris D."/>
            <person name="Hauser H."/>
            <person name="Gamble J."/>
            <person name="Gilderthorp R."/>
            <person name="McQuillan J."/>
            <person name="Quail M.A."/>
            <person name="Sanders M."/>
            <person name="van Tonder A."/>
            <person name="Ginger M.L."/>
            <person name="Donelson J.E."/>
            <person name="Field M.C."/>
            <person name="Barry J.D."/>
            <person name="Berriman M."/>
            <person name="Hertz-Fowler C."/>
        </authorList>
    </citation>
    <scope>NUCLEOTIDE SEQUENCE [LARGE SCALE GENOMIC DNA]</scope>
    <source>
        <strain>IL3000</strain>
    </source>
</reference>
<feature type="region of interest" description="Disordered" evidence="1">
    <location>
        <begin position="28"/>
        <end position="52"/>
    </location>
</feature>
<dbReference type="Proteomes" id="UP000000702">
    <property type="component" value="Unassembled WGS sequence"/>
</dbReference>
<proteinExistence type="predicted"/>
<sequence>MLIPDTFYYKNRTPLGDAGHLNVVPGYSTPSRRQPSAGITPVRQDGVGQEADGYQRGSMQQHRHSWVNEAGRILPCTCGRATLDARRFLLPVRGDVGRNPGPMIRGAQWNAGVYPRRSELPWTGSFTRVTYHSVRCRRHAWCRRKVRR</sequence>
<comment type="caution">
    <text evidence="2">The sequence shown here is derived from an EMBL/GenBank/DDBJ whole genome shotgun (WGS) entry which is preliminary data.</text>
</comment>
<evidence type="ECO:0000313" key="3">
    <source>
        <dbReference type="Proteomes" id="UP000000702"/>
    </source>
</evidence>
<name>F9WEF7_TRYCI</name>
<keyword evidence="3" id="KW-1185">Reference proteome</keyword>
<reference evidence="2 3" key="3">
    <citation type="journal article" date="2012" name="Proc. Natl. Acad. Sci. U.S.A.">
        <title>Antigenic diversity is generated by distinct evolutionary mechanisms in African trypanosome species.</title>
        <authorList>
            <person name="Jackson A.P."/>
            <person name="Berry A."/>
            <person name="Aslett M."/>
            <person name="Allison H.C."/>
            <person name="Burton P."/>
            <person name="Vavrova-Anderson J."/>
            <person name="Brown R."/>
            <person name="Browne H."/>
            <person name="Corton N."/>
            <person name="Hauser H."/>
            <person name="Gamble J."/>
            <person name="Gilderthorp R."/>
            <person name="Marcello L."/>
            <person name="McQuillan J."/>
            <person name="Otto T.D."/>
            <person name="Quail M.A."/>
            <person name="Sanders M.J."/>
            <person name="van Tonder A."/>
            <person name="Ginger M.L."/>
            <person name="Field M.C."/>
            <person name="Barry J.D."/>
            <person name="Hertz-Fowler C."/>
            <person name="Berriman M."/>
        </authorList>
    </citation>
    <scope>NUCLEOTIDE SEQUENCE [LARGE SCALE GENOMIC DNA]</scope>
    <source>
        <strain evidence="2 3">IL3000</strain>
    </source>
</reference>
<dbReference type="AlphaFoldDB" id="F9WEF7"/>
<gene>
    <name evidence="2" type="ORF">TCIL3000_0_06830</name>
</gene>
<evidence type="ECO:0000313" key="2">
    <source>
        <dbReference type="EMBL" id="CCD15665.1"/>
    </source>
</evidence>
<reference evidence="3" key="2">
    <citation type="submission" date="2011-07" db="EMBL/GenBank/DDBJ databases">
        <title>Divergent evolution of antigenic variation in African trypanosomes.</title>
        <authorList>
            <person name="Jackson A.P."/>
            <person name="Berry A."/>
            <person name="Allison H.C."/>
            <person name="Burton P."/>
            <person name="Anderson J."/>
            <person name="Aslett M."/>
            <person name="Brown R."/>
            <person name="Corton N."/>
            <person name="Harris D."/>
            <person name="Hauser H."/>
            <person name="Gamble J."/>
            <person name="Gilderthorp R."/>
            <person name="McQuillan J."/>
            <person name="Quail M.A."/>
            <person name="Sanders M."/>
            <person name="Van Tonder A."/>
            <person name="Ginger M.L."/>
            <person name="Donelson J.E."/>
            <person name="Field M.C."/>
            <person name="Barry J.D."/>
            <person name="Berriman M."/>
            <person name="Hertz-Fowler C."/>
        </authorList>
    </citation>
    <scope>NUCLEOTIDE SEQUENCE [LARGE SCALE GENOMIC DNA]</scope>
    <source>
        <strain evidence="3">IL3000</strain>
    </source>
</reference>